<accession>A0A6J6DF02</accession>
<dbReference type="Pfam" id="PF03167">
    <property type="entry name" value="UDG"/>
    <property type="match status" value="1"/>
</dbReference>
<organism evidence="6">
    <name type="scientific">freshwater metagenome</name>
    <dbReference type="NCBI Taxonomy" id="449393"/>
    <lineage>
        <taxon>unclassified sequences</taxon>
        <taxon>metagenomes</taxon>
        <taxon>ecological metagenomes</taxon>
    </lineage>
</organism>
<dbReference type="SUPFAM" id="SSF52141">
    <property type="entry name" value="Uracil-DNA glycosylase-like"/>
    <property type="match status" value="1"/>
</dbReference>
<proteinExistence type="inferred from homology"/>
<evidence type="ECO:0000256" key="4">
    <source>
        <dbReference type="ARBA" id="ARBA00023204"/>
    </source>
</evidence>
<dbReference type="InterPro" id="IPR036895">
    <property type="entry name" value="Uracil-DNA_glycosylase-like_sf"/>
</dbReference>
<dbReference type="EMBL" id="CAEZTL010000005">
    <property type="protein sequence ID" value="CAB4561279.1"/>
    <property type="molecule type" value="Genomic_DNA"/>
</dbReference>
<evidence type="ECO:0000256" key="1">
    <source>
        <dbReference type="ARBA" id="ARBA00008184"/>
    </source>
</evidence>
<dbReference type="CDD" id="cd10027">
    <property type="entry name" value="UDG-F1-like"/>
    <property type="match status" value="1"/>
</dbReference>
<evidence type="ECO:0000313" key="6">
    <source>
        <dbReference type="EMBL" id="CAB4561279.1"/>
    </source>
</evidence>
<sequence length="212" mass="23310">MFSLSEIDTSWHSIFKPHLSEINSILISTSQARIAPARELIFRSFALPLTDVKVVILGQDPYPGEGVADGLAFSSGLPDFVPASLRNIFTEYCADLGFQKPTTTTLYPWLSEGVLLLNTALTTEIGQRDKHKSVGWENLISSILFELAQRDVVAILWGNSAISLGGGFAHRIESVHPSPLSSYRGFFGSKPFTKANAMLVHLGYEPVNWKLT</sequence>
<name>A0A6J6DF02_9ZZZZ</name>
<feature type="domain" description="Uracil-DNA glycosylase-like" evidence="5">
    <location>
        <begin position="45"/>
        <end position="199"/>
    </location>
</feature>
<keyword evidence="3" id="KW-0378">Hydrolase</keyword>
<keyword evidence="4" id="KW-0234">DNA repair</keyword>
<protein>
    <submittedName>
        <fullName evidence="6">Unannotated protein</fullName>
    </submittedName>
</protein>
<gene>
    <name evidence="6" type="ORF">UFOPK1683_00117</name>
</gene>
<reference evidence="6" key="1">
    <citation type="submission" date="2020-05" db="EMBL/GenBank/DDBJ databases">
        <authorList>
            <person name="Chiriac C."/>
            <person name="Salcher M."/>
            <person name="Ghai R."/>
            <person name="Kavagutti S V."/>
        </authorList>
    </citation>
    <scope>NUCLEOTIDE SEQUENCE</scope>
</reference>
<dbReference type="HAMAP" id="MF_00148">
    <property type="entry name" value="UDG"/>
    <property type="match status" value="1"/>
</dbReference>
<evidence type="ECO:0000256" key="2">
    <source>
        <dbReference type="ARBA" id="ARBA00022763"/>
    </source>
</evidence>
<keyword evidence="2" id="KW-0227">DNA damage</keyword>
<dbReference type="GO" id="GO:0004844">
    <property type="term" value="F:uracil DNA N-glycosylase activity"/>
    <property type="evidence" value="ECO:0007669"/>
    <property type="project" value="InterPro"/>
</dbReference>
<evidence type="ECO:0000259" key="5">
    <source>
        <dbReference type="SMART" id="SM00986"/>
    </source>
</evidence>
<dbReference type="InterPro" id="IPR005122">
    <property type="entry name" value="Uracil-DNA_glycosylase-like"/>
</dbReference>
<comment type="similarity">
    <text evidence="1">Belongs to the uracil-DNA glycosylase (UDG) superfamily. UNG family.</text>
</comment>
<dbReference type="InterPro" id="IPR002043">
    <property type="entry name" value="UDG_fam1"/>
</dbReference>
<dbReference type="NCBIfam" id="NF003592">
    <property type="entry name" value="PRK05254.1-5"/>
    <property type="match status" value="1"/>
</dbReference>
<dbReference type="PROSITE" id="PS00130">
    <property type="entry name" value="U_DNA_GLYCOSYLASE"/>
    <property type="match status" value="1"/>
</dbReference>
<dbReference type="SMART" id="SM00986">
    <property type="entry name" value="UDG"/>
    <property type="match status" value="1"/>
</dbReference>
<dbReference type="PANTHER" id="PTHR11264:SF0">
    <property type="entry name" value="URACIL-DNA GLYCOSYLASE"/>
    <property type="match status" value="1"/>
</dbReference>
<dbReference type="SMART" id="SM00987">
    <property type="entry name" value="UreE_C"/>
    <property type="match status" value="1"/>
</dbReference>
<dbReference type="Gene3D" id="3.40.470.10">
    <property type="entry name" value="Uracil-DNA glycosylase-like domain"/>
    <property type="match status" value="1"/>
</dbReference>
<dbReference type="InterPro" id="IPR018085">
    <property type="entry name" value="Ura-DNA_Glyclase_AS"/>
</dbReference>
<dbReference type="NCBIfam" id="NF003588">
    <property type="entry name" value="PRK05254.1-1"/>
    <property type="match status" value="1"/>
</dbReference>
<dbReference type="GO" id="GO:0097510">
    <property type="term" value="P:base-excision repair, AP site formation via deaminated base removal"/>
    <property type="evidence" value="ECO:0007669"/>
    <property type="project" value="TreeGrafter"/>
</dbReference>
<dbReference type="PANTHER" id="PTHR11264">
    <property type="entry name" value="URACIL-DNA GLYCOSYLASE"/>
    <property type="match status" value="1"/>
</dbReference>
<evidence type="ECO:0000256" key="3">
    <source>
        <dbReference type="ARBA" id="ARBA00022801"/>
    </source>
</evidence>
<dbReference type="AlphaFoldDB" id="A0A6J6DF02"/>